<dbReference type="Proteomes" id="UP000823863">
    <property type="component" value="Unassembled WGS sequence"/>
</dbReference>
<dbReference type="SMART" id="SM00278">
    <property type="entry name" value="HhH1"/>
    <property type="match status" value="2"/>
</dbReference>
<dbReference type="GO" id="GO:0009378">
    <property type="term" value="F:four-way junction helicase activity"/>
    <property type="evidence" value="ECO:0007669"/>
    <property type="project" value="InterPro"/>
</dbReference>
<comment type="subcellular location">
    <subcellularLocation>
        <location evidence="6">Cytoplasm</location>
    </subcellularLocation>
</comment>
<dbReference type="GO" id="GO:0048476">
    <property type="term" value="C:Holliday junction resolvase complex"/>
    <property type="evidence" value="ECO:0007669"/>
    <property type="project" value="UniProtKB-UniRule"/>
</dbReference>
<dbReference type="InterPro" id="IPR012340">
    <property type="entry name" value="NA-bd_OB-fold"/>
</dbReference>
<evidence type="ECO:0000256" key="3">
    <source>
        <dbReference type="ARBA" id="ARBA00023125"/>
    </source>
</evidence>
<dbReference type="SUPFAM" id="SSF46929">
    <property type="entry name" value="DNA helicase RuvA subunit, C-terminal domain"/>
    <property type="match status" value="1"/>
</dbReference>
<keyword evidence="4 6" id="KW-0233">DNA recombination</keyword>
<dbReference type="InterPro" id="IPR011114">
    <property type="entry name" value="RuvA_C"/>
</dbReference>
<comment type="function">
    <text evidence="6">The RuvA-RuvB-RuvC complex processes Holliday junction (HJ) DNA during genetic recombination and DNA repair, while the RuvA-RuvB complex plays an important role in the rescue of blocked DNA replication forks via replication fork reversal (RFR). RuvA specifically binds to HJ cruciform DNA, conferring on it an open structure. The RuvB hexamer acts as an ATP-dependent pump, pulling dsDNA into and through the RuvAB complex. HJ branch migration allows RuvC to scan DNA until it finds its consensus sequence, where it cleaves and resolves the cruciform DNA.</text>
</comment>
<evidence type="ECO:0000259" key="7">
    <source>
        <dbReference type="SMART" id="SM00278"/>
    </source>
</evidence>
<dbReference type="GO" id="GO:0009379">
    <property type="term" value="C:Holliday junction helicase complex"/>
    <property type="evidence" value="ECO:0007669"/>
    <property type="project" value="InterPro"/>
</dbReference>
<dbReference type="NCBIfam" id="TIGR00084">
    <property type="entry name" value="ruvA"/>
    <property type="match status" value="1"/>
</dbReference>
<feature type="region of interest" description="Domain I" evidence="6">
    <location>
        <begin position="1"/>
        <end position="64"/>
    </location>
</feature>
<keyword evidence="5 6" id="KW-0234">DNA repair</keyword>
<evidence type="ECO:0000256" key="6">
    <source>
        <dbReference type="HAMAP-Rule" id="MF_00031"/>
    </source>
</evidence>
<dbReference type="InterPro" id="IPR003583">
    <property type="entry name" value="Hlx-hairpin-Hlx_DNA-bd_motif"/>
</dbReference>
<feature type="domain" description="Helix-hairpin-helix DNA-binding motif class 1" evidence="7">
    <location>
        <begin position="73"/>
        <end position="92"/>
    </location>
</feature>
<dbReference type="GO" id="GO:0005524">
    <property type="term" value="F:ATP binding"/>
    <property type="evidence" value="ECO:0007669"/>
    <property type="project" value="InterPro"/>
</dbReference>
<evidence type="ECO:0000313" key="9">
    <source>
        <dbReference type="Proteomes" id="UP000823863"/>
    </source>
</evidence>
<dbReference type="SUPFAM" id="SSF47781">
    <property type="entry name" value="RuvA domain 2-like"/>
    <property type="match status" value="1"/>
</dbReference>
<feature type="domain" description="Helix-hairpin-helix DNA-binding motif class 1" evidence="7">
    <location>
        <begin position="108"/>
        <end position="127"/>
    </location>
</feature>
<dbReference type="AlphaFoldDB" id="A0A9D2PV91"/>
<name>A0A9D2PV91_9FIRM</name>
<keyword evidence="2 6" id="KW-0227">DNA damage</keyword>
<comment type="domain">
    <text evidence="6">Has three domains with a flexible linker between the domains II and III and assumes an 'L' shape. Domain III is highly mobile and contacts RuvB.</text>
</comment>
<dbReference type="HAMAP" id="MF_00031">
    <property type="entry name" value="DNA_HJ_migration_RuvA"/>
    <property type="match status" value="1"/>
</dbReference>
<reference evidence="8" key="1">
    <citation type="journal article" date="2021" name="PeerJ">
        <title>Extensive microbial diversity within the chicken gut microbiome revealed by metagenomics and culture.</title>
        <authorList>
            <person name="Gilroy R."/>
            <person name="Ravi A."/>
            <person name="Getino M."/>
            <person name="Pursley I."/>
            <person name="Horton D.L."/>
            <person name="Alikhan N.F."/>
            <person name="Baker D."/>
            <person name="Gharbi K."/>
            <person name="Hall N."/>
            <person name="Watson M."/>
            <person name="Adriaenssens E.M."/>
            <person name="Foster-Nyarko E."/>
            <person name="Jarju S."/>
            <person name="Secka A."/>
            <person name="Antonio M."/>
            <person name="Oren A."/>
            <person name="Chaudhuri R.R."/>
            <person name="La Ragione R."/>
            <person name="Hildebrand F."/>
            <person name="Pallen M.J."/>
        </authorList>
    </citation>
    <scope>NUCLEOTIDE SEQUENCE</scope>
    <source>
        <strain evidence="8">CHK198-12963</strain>
    </source>
</reference>
<keyword evidence="1 6" id="KW-0963">Cytoplasm</keyword>
<dbReference type="Gene3D" id="1.10.8.10">
    <property type="entry name" value="DNA helicase RuvA subunit, C-terminal domain"/>
    <property type="match status" value="1"/>
</dbReference>
<dbReference type="InterPro" id="IPR036267">
    <property type="entry name" value="RuvA_C_sf"/>
</dbReference>
<dbReference type="GO" id="GO:0000400">
    <property type="term" value="F:four-way junction DNA binding"/>
    <property type="evidence" value="ECO:0007669"/>
    <property type="project" value="UniProtKB-UniRule"/>
</dbReference>
<evidence type="ECO:0000256" key="1">
    <source>
        <dbReference type="ARBA" id="ARBA00022490"/>
    </source>
</evidence>
<dbReference type="CDD" id="cd14332">
    <property type="entry name" value="UBA_RuvA_C"/>
    <property type="match status" value="1"/>
</dbReference>
<comment type="caution">
    <text evidence="6">Lacks conserved residue(s) required for the propagation of feature annotation.</text>
</comment>
<evidence type="ECO:0000256" key="5">
    <source>
        <dbReference type="ARBA" id="ARBA00023204"/>
    </source>
</evidence>
<comment type="subunit">
    <text evidence="6">Homotetramer. Forms an RuvA(8)-RuvB(12)-Holliday junction (HJ) complex. HJ DNA is sandwiched between 2 RuvA tetramers; dsDNA enters through RuvA and exits via RuvB. An RuvB hexamer assembles on each DNA strand where it exits the tetramer. Each RuvB hexamer is contacted by two RuvA subunits (via domain III) on 2 adjacent RuvB subunits; this complex drives branch migration. In the full resolvosome a probable DNA-RuvA(4)-RuvB(12)-RuvC(2) complex forms which resolves the HJ.</text>
</comment>
<comment type="caution">
    <text evidence="8">The sequence shown here is derived from an EMBL/GenBank/DDBJ whole genome shotgun (WGS) entry which is preliminary data.</text>
</comment>
<dbReference type="Gene3D" id="1.10.150.20">
    <property type="entry name" value="5' to 3' exonuclease, C-terminal subdomain"/>
    <property type="match status" value="1"/>
</dbReference>
<accession>A0A9D2PV91</accession>
<dbReference type="Pfam" id="PF01330">
    <property type="entry name" value="RuvA_N"/>
    <property type="match status" value="1"/>
</dbReference>
<dbReference type="GO" id="GO:0006281">
    <property type="term" value="P:DNA repair"/>
    <property type="evidence" value="ECO:0007669"/>
    <property type="project" value="UniProtKB-UniRule"/>
</dbReference>
<feature type="region of interest" description="Domain III" evidence="6">
    <location>
        <begin position="157"/>
        <end position="205"/>
    </location>
</feature>
<dbReference type="InterPro" id="IPR010994">
    <property type="entry name" value="RuvA_2-like"/>
</dbReference>
<protein>
    <recommendedName>
        <fullName evidence="6">Holliday junction branch migration complex subunit RuvA</fullName>
    </recommendedName>
</protein>
<comment type="similarity">
    <text evidence="6">Belongs to the RuvA family.</text>
</comment>
<evidence type="ECO:0000256" key="4">
    <source>
        <dbReference type="ARBA" id="ARBA00023172"/>
    </source>
</evidence>
<dbReference type="GO" id="GO:0006310">
    <property type="term" value="P:DNA recombination"/>
    <property type="evidence" value="ECO:0007669"/>
    <property type="project" value="UniProtKB-UniRule"/>
</dbReference>
<dbReference type="InterPro" id="IPR000085">
    <property type="entry name" value="RuvA"/>
</dbReference>
<evidence type="ECO:0000256" key="2">
    <source>
        <dbReference type="ARBA" id="ARBA00022763"/>
    </source>
</evidence>
<reference evidence="8" key="2">
    <citation type="submission" date="2021-04" db="EMBL/GenBank/DDBJ databases">
        <authorList>
            <person name="Gilroy R."/>
        </authorList>
    </citation>
    <scope>NUCLEOTIDE SEQUENCE</scope>
    <source>
        <strain evidence="8">CHK198-12963</strain>
    </source>
</reference>
<proteinExistence type="inferred from homology"/>
<dbReference type="Pfam" id="PF14520">
    <property type="entry name" value="HHH_5"/>
    <property type="match status" value="1"/>
</dbReference>
<sequence>MISYVKGPITAVEGDTIVVEAGCVGLAIHVPLSVLDQLPGVGQQATIYTYFQVKEDALSLYGFLSRQDRDMFRQLIGVSGIGPKAALGLLSALRPDDLRLAIITGDAKAISRAPGIGAKTAQRLILDLKDKMSAQDVLEHLGGDEEALGGPSFGGASESAKEAVQALVALGYTVSEASRAVGKVEKPEEMTAEEVLKASLRFLAF</sequence>
<organism evidence="8 9">
    <name type="scientific">Candidatus Enterocloster excrementigallinarum</name>
    <dbReference type="NCBI Taxonomy" id="2838558"/>
    <lineage>
        <taxon>Bacteria</taxon>
        <taxon>Bacillati</taxon>
        <taxon>Bacillota</taxon>
        <taxon>Clostridia</taxon>
        <taxon>Lachnospirales</taxon>
        <taxon>Lachnospiraceae</taxon>
        <taxon>Enterocloster</taxon>
    </lineage>
</organism>
<dbReference type="Gene3D" id="2.40.50.140">
    <property type="entry name" value="Nucleic acid-binding proteins"/>
    <property type="match status" value="1"/>
</dbReference>
<dbReference type="InterPro" id="IPR013849">
    <property type="entry name" value="DNA_helicase_Holl-junc_RuvA_I"/>
</dbReference>
<evidence type="ECO:0000313" key="8">
    <source>
        <dbReference type="EMBL" id="HJC67366.1"/>
    </source>
</evidence>
<dbReference type="GO" id="GO:0005737">
    <property type="term" value="C:cytoplasm"/>
    <property type="evidence" value="ECO:0007669"/>
    <property type="project" value="UniProtKB-SubCell"/>
</dbReference>
<dbReference type="SUPFAM" id="SSF50249">
    <property type="entry name" value="Nucleic acid-binding proteins"/>
    <property type="match status" value="1"/>
</dbReference>
<gene>
    <name evidence="6 8" type="primary">ruvA</name>
    <name evidence="8" type="ORF">H9931_11765</name>
</gene>
<dbReference type="EMBL" id="DWWB01000067">
    <property type="protein sequence ID" value="HJC67366.1"/>
    <property type="molecule type" value="Genomic_DNA"/>
</dbReference>
<dbReference type="Pfam" id="PF07499">
    <property type="entry name" value="RuvA_C"/>
    <property type="match status" value="1"/>
</dbReference>
<keyword evidence="3 6" id="KW-0238">DNA-binding</keyword>